<dbReference type="PANTHER" id="PTHR43343">
    <property type="entry name" value="PEPTIDASE S12"/>
    <property type="match status" value="1"/>
</dbReference>
<proteinExistence type="predicted"/>
<evidence type="ECO:0000256" key="4">
    <source>
        <dbReference type="SAM" id="MobiDB-lite"/>
    </source>
</evidence>
<dbReference type="EMBL" id="QVTE01000024">
    <property type="protein sequence ID" value="RFU69518.1"/>
    <property type="molecule type" value="Genomic_DNA"/>
</dbReference>
<keyword evidence="5" id="KW-0732">Signal</keyword>
<dbReference type="InterPro" id="IPR051201">
    <property type="entry name" value="Chloro_Bact_Ser_Proteases"/>
</dbReference>
<feature type="region of interest" description="Disordered" evidence="4">
    <location>
        <begin position="309"/>
        <end position="384"/>
    </location>
</feature>
<accession>A0A372LQC1</accession>
<reference evidence="6 7" key="1">
    <citation type="submission" date="2018-08" db="EMBL/GenBank/DDBJ databases">
        <title>Bacillus chawlae sp. nov., Bacillus glennii sp. nov., and Bacillus saganii sp. nov. Isolated from the Vehicle Assembly Building at Kennedy Space Center where the Viking Spacecraft were Assembled.</title>
        <authorList>
            <person name="Seuylemezian A."/>
            <person name="Vaishampayan P."/>
        </authorList>
    </citation>
    <scope>NUCLEOTIDE SEQUENCE [LARGE SCALE GENOMIC DNA]</scope>
    <source>
        <strain evidence="6 7">V47-23a</strain>
    </source>
</reference>
<feature type="chain" id="PRO_5038554011" description="Serine protease" evidence="5">
    <location>
        <begin position="23"/>
        <end position="384"/>
    </location>
</feature>
<keyword evidence="3" id="KW-0720">Serine protease</keyword>
<gene>
    <name evidence="6" type="ORF">D0469_09130</name>
</gene>
<evidence type="ECO:0000256" key="1">
    <source>
        <dbReference type="ARBA" id="ARBA00022670"/>
    </source>
</evidence>
<dbReference type="InterPro" id="IPR001940">
    <property type="entry name" value="Peptidase_S1C"/>
</dbReference>
<evidence type="ECO:0000256" key="2">
    <source>
        <dbReference type="ARBA" id="ARBA00022801"/>
    </source>
</evidence>
<dbReference type="Proteomes" id="UP000264541">
    <property type="component" value="Unassembled WGS sequence"/>
</dbReference>
<dbReference type="SUPFAM" id="SSF50494">
    <property type="entry name" value="Trypsin-like serine proteases"/>
    <property type="match status" value="1"/>
</dbReference>
<keyword evidence="1" id="KW-0645">Protease</keyword>
<keyword evidence="7" id="KW-1185">Reference proteome</keyword>
<protein>
    <recommendedName>
        <fullName evidence="8">Serine protease</fullName>
    </recommendedName>
</protein>
<dbReference type="PRINTS" id="PR00834">
    <property type="entry name" value="PROTEASES2C"/>
</dbReference>
<keyword evidence="2" id="KW-0378">Hydrolase</keyword>
<dbReference type="Pfam" id="PF13365">
    <property type="entry name" value="Trypsin_2"/>
    <property type="match status" value="1"/>
</dbReference>
<evidence type="ECO:0000256" key="5">
    <source>
        <dbReference type="SAM" id="SignalP"/>
    </source>
</evidence>
<dbReference type="RefSeq" id="WP_117326442.1">
    <property type="nucleotide sequence ID" value="NZ_QVTE01000024.1"/>
</dbReference>
<dbReference type="GO" id="GO:0006508">
    <property type="term" value="P:proteolysis"/>
    <property type="evidence" value="ECO:0007669"/>
    <property type="project" value="UniProtKB-KW"/>
</dbReference>
<dbReference type="InterPro" id="IPR009003">
    <property type="entry name" value="Peptidase_S1_PA"/>
</dbReference>
<name>A0A372LQC1_9BACI</name>
<sequence>MKTALKFKFLVFSVAALLGLSACGTKENTEAKTEPEIIVKEVKTVQVVEKQTAVPNASVKEEKTLKDIIQFSEDKVFQVIAGPSLGSAFLYDNKGHIVTNAHVVAGYKDVEIQTVNNEILAGTVIGIGDETDVAVIHVPALEGKQPLSVSKDQAVKGEEVITFGSPNGLKDSVSTGIISGLKRDFEIPPFVYEDVYQTTAPIFPGSSGGPLIHKQTGEVIAINSASYVNQSALGFSIPVQQVIPFIDSWIQNPMVWEEVQEYDEFYNEYNMWDIPEDAYNEYGEGGEAYYEEPYSETEESYQEYYETEESYEEAVPEEDTGSFIEEEYQEEPAISYDEEPVAEEETESSNYETEEYPEENIEEGFVEETDIPAEDGTEAGYSEY</sequence>
<evidence type="ECO:0000313" key="6">
    <source>
        <dbReference type="EMBL" id="RFU69518.1"/>
    </source>
</evidence>
<dbReference type="PANTHER" id="PTHR43343:SF3">
    <property type="entry name" value="PROTEASE DO-LIKE 8, CHLOROPLASTIC"/>
    <property type="match status" value="1"/>
</dbReference>
<evidence type="ECO:0000256" key="3">
    <source>
        <dbReference type="ARBA" id="ARBA00022825"/>
    </source>
</evidence>
<comment type="caution">
    <text evidence="6">The sequence shown here is derived from an EMBL/GenBank/DDBJ whole genome shotgun (WGS) entry which is preliminary data.</text>
</comment>
<dbReference type="Gene3D" id="2.40.10.120">
    <property type="match status" value="1"/>
</dbReference>
<organism evidence="6 7">
    <name type="scientific">Peribacillus saganii</name>
    <dbReference type="NCBI Taxonomy" id="2303992"/>
    <lineage>
        <taxon>Bacteria</taxon>
        <taxon>Bacillati</taxon>
        <taxon>Bacillota</taxon>
        <taxon>Bacilli</taxon>
        <taxon>Bacillales</taxon>
        <taxon>Bacillaceae</taxon>
        <taxon>Peribacillus</taxon>
    </lineage>
</organism>
<dbReference type="OrthoDB" id="189537at2"/>
<dbReference type="GO" id="GO:0004252">
    <property type="term" value="F:serine-type endopeptidase activity"/>
    <property type="evidence" value="ECO:0007669"/>
    <property type="project" value="InterPro"/>
</dbReference>
<feature type="compositionally biased region" description="Acidic residues" evidence="4">
    <location>
        <begin position="309"/>
        <end position="377"/>
    </location>
</feature>
<dbReference type="AlphaFoldDB" id="A0A372LQC1"/>
<dbReference type="PROSITE" id="PS51257">
    <property type="entry name" value="PROKAR_LIPOPROTEIN"/>
    <property type="match status" value="1"/>
</dbReference>
<evidence type="ECO:0000313" key="7">
    <source>
        <dbReference type="Proteomes" id="UP000264541"/>
    </source>
</evidence>
<feature type="signal peptide" evidence="5">
    <location>
        <begin position="1"/>
        <end position="22"/>
    </location>
</feature>
<evidence type="ECO:0008006" key="8">
    <source>
        <dbReference type="Google" id="ProtNLM"/>
    </source>
</evidence>